<dbReference type="OrthoDB" id="3650366at2759"/>
<keyword evidence="2" id="KW-1185">Reference proteome</keyword>
<dbReference type="PANTHER" id="PTHR48312">
    <property type="match status" value="1"/>
</dbReference>
<evidence type="ECO:0000313" key="2">
    <source>
        <dbReference type="Proteomes" id="UP000469559"/>
    </source>
</evidence>
<dbReference type="EMBL" id="QGMF01000038">
    <property type="protein sequence ID" value="TVY20821.1"/>
    <property type="molecule type" value="Genomic_DNA"/>
</dbReference>
<organism evidence="1 2">
    <name type="scientific">Lachnellula arida</name>
    <dbReference type="NCBI Taxonomy" id="1316785"/>
    <lineage>
        <taxon>Eukaryota</taxon>
        <taxon>Fungi</taxon>
        <taxon>Dikarya</taxon>
        <taxon>Ascomycota</taxon>
        <taxon>Pezizomycotina</taxon>
        <taxon>Leotiomycetes</taxon>
        <taxon>Helotiales</taxon>
        <taxon>Lachnaceae</taxon>
        <taxon>Lachnellula</taxon>
    </lineage>
</organism>
<reference evidence="1 2" key="1">
    <citation type="submission" date="2018-05" db="EMBL/GenBank/DDBJ databases">
        <title>Whole genome sequencing for identification of molecular markers to develop diagnostic detection tools for the regulated plant pathogen Lachnellula willkommii.</title>
        <authorList>
            <person name="Giroux E."/>
            <person name="Bilodeau G."/>
        </authorList>
    </citation>
    <scope>NUCLEOTIDE SEQUENCE [LARGE SCALE GENOMIC DNA]</scope>
    <source>
        <strain evidence="1 2">CBS 203.66</strain>
    </source>
</reference>
<evidence type="ECO:0000313" key="1">
    <source>
        <dbReference type="EMBL" id="TVY20821.1"/>
    </source>
</evidence>
<dbReference type="Gene3D" id="3.40.50.300">
    <property type="entry name" value="P-loop containing nucleotide triphosphate hydrolases"/>
    <property type="match status" value="1"/>
</dbReference>
<dbReference type="AlphaFoldDB" id="A0A8T9BN89"/>
<dbReference type="Proteomes" id="UP000469559">
    <property type="component" value="Unassembled WGS sequence"/>
</dbReference>
<comment type="caution">
    <text evidence="1">The sequence shown here is derived from an EMBL/GenBank/DDBJ whole genome shotgun (WGS) entry which is preliminary data.</text>
</comment>
<dbReference type="SUPFAM" id="SSF52540">
    <property type="entry name" value="P-loop containing nucleoside triphosphate hydrolases"/>
    <property type="match status" value="1"/>
</dbReference>
<gene>
    <name evidence="1" type="ORF">LARI1_G000914</name>
</gene>
<accession>A0A8T9BN89</accession>
<sequence>MPRSASNLLTRMLSIGVVSDDASENQQPNVIPRFGGGYFFMPANLKASEMHLHNKHIDDWTSEDKAIMQEIYQECFVDFQKHIKQSETEGKIVLVKEHASFLVDNTVLSKFVFPERELEETAWTVGGSGVETRSPNNLTVLPDGFLESFFPIILIRHPALAFPSSLRVISDLKGEKSKMGQRAIMTWKWSRALYEFYWEHFSKADLPAQDVTWPIVIDADDIINHPQTVVRLYEITGLDKTKLRFEWEAATEQEMTDKERHIKVMGSSILASTGVMKDKVADNLDIDVEAEKWRAEFGDDEGVELEKLVRQAMPDYEFLKSKRMIV</sequence>
<name>A0A8T9BN89_9HELO</name>
<dbReference type="InterPro" id="IPR027417">
    <property type="entry name" value="P-loop_NTPase"/>
</dbReference>
<protein>
    <submittedName>
        <fullName evidence="1">Uncharacterized protein</fullName>
    </submittedName>
</protein>
<proteinExistence type="predicted"/>
<dbReference type="PANTHER" id="PTHR48312:SF1">
    <property type="entry name" value="SULFOTRANSFERASE"/>
    <property type="match status" value="1"/>
</dbReference>